<sequence>MSYFSPHILGILLAALGALFWGASGIAAQYLLDIQQLDPAQLTSLRMTSAGILLLVIAYITPNAHIFFIWKDKKSIPSLIIFGIIGLFSTQFTYFVAIKYSNAAAATVLQYLLPLIIVGWNCLTEKRFPFFKEIICTLLAFIGTFLLVTKGEIGTLSISIKALIWGIISAFAAAIYNLQSRSLIQKYGAASVIGWGLLIGGTTSLPITQPWKFIGILDIYTLSAFLFVVIVGTILSFCFYLSSSKYLSPIEMSIIAAIEPIASVILSILIFNQLFTWTELAGIGLIISAILAVSIY</sequence>
<evidence type="ECO:0000256" key="4">
    <source>
        <dbReference type="ARBA" id="ARBA00022692"/>
    </source>
</evidence>
<evidence type="ECO:0000256" key="6">
    <source>
        <dbReference type="ARBA" id="ARBA00023136"/>
    </source>
</evidence>
<dbReference type="PANTHER" id="PTHR32322:SF18">
    <property type="entry name" value="S-ADENOSYLMETHIONINE_S-ADENOSYLHOMOCYSTEINE TRANSPORTER"/>
    <property type="match status" value="1"/>
</dbReference>
<feature type="transmembrane region" description="Helical" evidence="7">
    <location>
        <begin position="49"/>
        <end position="70"/>
    </location>
</feature>
<protein>
    <submittedName>
        <fullName evidence="10">EamA family transporter</fullName>
    </submittedName>
</protein>
<dbReference type="Pfam" id="PF00892">
    <property type="entry name" value="EamA"/>
    <property type="match status" value="2"/>
</dbReference>
<dbReference type="InterPro" id="IPR037185">
    <property type="entry name" value="EmrE-like"/>
</dbReference>
<accession>A0A1B3WC46</accession>
<dbReference type="SUPFAM" id="SSF103481">
    <property type="entry name" value="Multidrug resistance efflux transporter EmrE"/>
    <property type="match status" value="2"/>
</dbReference>
<evidence type="ECO:0000313" key="11">
    <source>
        <dbReference type="Proteomes" id="UP000094757"/>
    </source>
</evidence>
<dbReference type="OrthoDB" id="9810818at2"/>
<keyword evidence="3" id="KW-1003">Cell membrane</keyword>
<dbReference type="PANTHER" id="PTHR32322">
    <property type="entry name" value="INNER MEMBRANE TRANSPORTER"/>
    <property type="match status" value="1"/>
</dbReference>
<dbReference type="EMBL" id="CP017037">
    <property type="protein sequence ID" value="AOH38533.1"/>
    <property type="molecule type" value="Genomic_DNA"/>
</dbReference>
<dbReference type="InterPro" id="IPR000620">
    <property type="entry name" value="EamA_dom"/>
</dbReference>
<dbReference type="InterPro" id="IPR050638">
    <property type="entry name" value="AA-Vitamin_Transporters"/>
</dbReference>
<evidence type="ECO:0000313" key="10">
    <source>
        <dbReference type="EMBL" id="RID94512.1"/>
    </source>
</evidence>
<name>A0A1B3WC46_9FIRM</name>
<evidence type="ECO:0000256" key="2">
    <source>
        <dbReference type="ARBA" id="ARBA00007362"/>
    </source>
</evidence>
<keyword evidence="5 7" id="KW-1133">Transmembrane helix</keyword>
<feature type="transmembrane region" description="Helical" evidence="7">
    <location>
        <begin position="154"/>
        <end position="175"/>
    </location>
</feature>
<feature type="domain" description="EamA" evidence="8">
    <location>
        <begin position="161"/>
        <end position="294"/>
    </location>
</feature>
<evidence type="ECO:0000256" key="1">
    <source>
        <dbReference type="ARBA" id="ARBA00004651"/>
    </source>
</evidence>
<proteinExistence type="inferred from homology"/>
<dbReference type="RefSeq" id="WP_022513030.1">
    <property type="nucleotide sequence ID" value="NZ_CP017037.1"/>
</dbReference>
<reference evidence="9" key="2">
    <citation type="submission" date="2016-08" db="EMBL/GenBank/DDBJ databases">
        <authorList>
            <person name="Seilhamer J.J."/>
        </authorList>
    </citation>
    <scope>NUCLEOTIDE SEQUENCE [LARGE SCALE GENOMIC DNA]</scope>
    <source>
        <strain evidence="9">F0677</strain>
    </source>
</reference>
<feature type="transmembrane region" description="Helical" evidence="7">
    <location>
        <begin position="79"/>
        <end position="97"/>
    </location>
</feature>
<comment type="subcellular location">
    <subcellularLocation>
        <location evidence="1">Cell membrane</location>
        <topology evidence="1">Multi-pass membrane protein</topology>
    </subcellularLocation>
</comment>
<dbReference type="Proteomes" id="UP000266262">
    <property type="component" value="Unassembled WGS sequence"/>
</dbReference>
<gene>
    <name evidence="9" type="ORF">BCB69_00105</name>
    <name evidence="10" type="ORF">DX915_03075</name>
</gene>
<evidence type="ECO:0000256" key="3">
    <source>
        <dbReference type="ARBA" id="ARBA00022475"/>
    </source>
</evidence>
<comment type="similarity">
    <text evidence="2">Belongs to the EamA transporter family.</text>
</comment>
<feature type="transmembrane region" description="Helical" evidence="7">
    <location>
        <begin position="277"/>
        <end position="295"/>
    </location>
</feature>
<feature type="transmembrane region" description="Helical" evidence="7">
    <location>
        <begin position="253"/>
        <end position="271"/>
    </location>
</feature>
<keyword evidence="6 7" id="KW-0472">Membrane</keyword>
<evidence type="ECO:0000256" key="7">
    <source>
        <dbReference type="SAM" id="Phobius"/>
    </source>
</evidence>
<dbReference type="Proteomes" id="UP000094757">
    <property type="component" value="Chromosome"/>
</dbReference>
<evidence type="ECO:0000256" key="5">
    <source>
        <dbReference type="ARBA" id="ARBA00022989"/>
    </source>
</evidence>
<reference evidence="11" key="1">
    <citation type="submission" date="2016-08" db="EMBL/GenBank/DDBJ databases">
        <authorList>
            <person name="Holder M.E."/>
            <person name="Ajami N.J."/>
            <person name="Petrosino J.F."/>
        </authorList>
    </citation>
    <scope>NUCLEOTIDE SEQUENCE [LARGE SCALE GENOMIC DNA]</scope>
    <source>
        <strain evidence="11">F0677</strain>
    </source>
</reference>
<feature type="domain" description="EamA" evidence="8">
    <location>
        <begin position="9"/>
        <end position="148"/>
    </location>
</feature>
<dbReference type="KEGG" id="dpn:BCB69_00105"/>
<keyword evidence="4 7" id="KW-0812">Transmembrane</keyword>
<dbReference type="AlphaFoldDB" id="A0A1B3WC46"/>
<organism evidence="9 11">
    <name type="scientific">Dialister pneumosintes</name>
    <dbReference type="NCBI Taxonomy" id="39950"/>
    <lineage>
        <taxon>Bacteria</taxon>
        <taxon>Bacillati</taxon>
        <taxon>Bacillota</taxon>
        <taxon>Negativicutes</taxon>
        <taxon>Veillonellales</taxon>
        <taxon>Veillonellaceae</taxon>
        <taxon>Dialister</taxon>
    </lineage>
</organism>
<evidence type="ECO:0000313" key="12">
    <source>
        <dbReference type="Proteomes" id="UP000266262"/>
    </source>
</evidence>
<dbReference type="STRING" id="39950.BCB69_00105"/>
<evidence type="ECO:0000313" key="9">
    <source>
        <dbReference type="EMBL" id="AOH38533.1"/>
    </source>
</evidence>
<feature type="transmembrane region" description="Helical" evidence="7">
    <location>
        <begin position="187"/>
        <end position="207"/>
    </location>
</feature>
<keyword evidence="12" id="KW-1185">Reference proteome</keyword>
<reference evidence="10 12" key="3">
    <citation type="submission" date="2018-08" db="EMBL/GenBank/DDBJ databases">
        <title>Draft genome sequence of Dialister pneumosintes KCOM 1685.</title>
        <authorList>
            <person name="Kook J.-K."/>
            <person name="Park S.-N."/>
            <person name="Lim Y.K."/>
        </authorList>
    </citation>
    <scope>NUCLEOTIDE SEQUENCE [LARGE SCALE GENOMIC DNA]</scope>
    <source>
        <strain evidence="10 12">KCOM 1685</strain>
    </source>
</reference>
<dbReference type="EMBL" id="QWKU01000001">
    <property type="protein sequence ID" value="RID94512.1"/>
    <property type="molecule type" value="Genomic_DNA"/>
</dbReference>
<feature type="transmembrane region" description="Helical" evidence="7">
    <location>
        <begin position="103"/>
        <end position="123"/>
    </location>
</feature>
<feature type="transmembrane region" description="Helical" evidence="7">
    <location>
        <begin position="219"/>
        <end position="241"/>
    </location>
</feature>
<evidence type="ECO:0000259" key="8">
    <source>
        <dbReference type="Pfam" id="PF00892"/>
    </source>
</evidence>
<feature type="transmembrane region" description="Helical" evidence="7">
    <location>
        <begin position="130"/>
        <end position="148"/>
    </location>
</feature>
<dbReference type="GO" id="GO:0005886">
    <property type="term" value="C:plasma membrane"/>
    <property type="evidence" value="ECO:0007669"/>
    <property type="project" value="UniProtKB-SubCell"/>
</dbReference>